<organism evidence="3 4">
    <name type="scientific">Microbulbifer rhizosphaerae</name>
    <dbReference type="NCBI Taxonomy" id="1562603"/>
    <lineage>
        <taxon>Bacteria</taxon>
        <taxon>Pseudomonadati</taxon>
        <taxon>Pseudomonadota</taxon>
        <taxon>Gammaproteobacteria</taxon>
        <taxon>Cellvibrionales</taxon>
        <taxon>Microbulbiferaceae</taxon>
        <taxon>Microbulbifer</taxon>
    </lineage>
</organism>
<dbReference type="InterPro" id="IPR029063">
    <property type="entry name" value="SAM-dependent_MTases_sf"/>
</dbReference>
<feature type="region of interest" description="Disordered" evidence="1">
    <location>
        <begin position="220"/>
        <end position="240"/>
    </location>
</feature>
<reference evidence="3 4" key="1">
    <citation type="submission" date="2020-08" db="EMBL/GenBank/DDBJ databases">
        <title>Genomic Encyclopedia of Type Strains, Phase III (KMG-III): the genomes of soil and plant-associated and newly described type strains.</title>
        <authorList>
            <person name="Whitman W."/>
        </authorList>
    </citation>
    <scope>NUCLEOTIDE SEQUENCE [LARGE SCALE GENOMIC DNA]</scope>
    <source>
        <strain evidence="3 4">CECT 8799</strain>
    </source>
</reference>
<keyword evidence="3" id="KW-0489">Methyltransferase</keyword>
<evidence type="ECO:0000313" key="4">
    <source>
        <dbReference type="Proteomes" id="UP000535937"/>
    </source>
</evidence>
<dbReference type="RefSeq" id="WP_221191867.1">
    <property type="nucleotide sequence ID" value="NZ_JACHWZ010000006.1"/>
</dbReference>
<feature type="chain" id="PRO_5030623449" evidence="2">
    <location>
        <begin position="23"/>
        <end position="269"/>
    </location>
</feature>
<dbReference type="SUPFAM" id="SSF53335">
    <property type="entry name" value="S-adenosyl-L-methionine-dependent methyltransferases"/>
    <property type="match status" value="1"/>
</dbReference>
<feature type="signal peptide" evidence="2">
    <location>
        <begin position="1"/>
        <end position="22"/>
    </location>
</feature>
<evidence type="ECO:0000313" key="3">
    <source>
        <dbReference type="EMBL" id="MBB3060855.1"/>
    </source>
</evidence>
<gene>
    <name evidence="3" type="ORF">FHS09_001675</name>
</gene>
<dbReference type="AlphaFoldDB" id="A0A7W4WAS9"/>
<protein>
    <submittedName>
        <fullName evidence="3">Putative methyltransferase</fullName>
    </submittedName>
</protein>
<dbReference type="Gene3D" id="3.40.50.150">
    <property type="entry name" value="Vaccinia Virus protein VP39"/>
    <property type="match status" value="1"/>
</dbReference>
<dbReference type="InterPro" id="IPR016980">
    <property type="entry name" value="S-AdoMet-dep_MeTrfase_Alr7345"/>
</dbReference>
<evidence type="ECO:0000256" key="2">
    <source>
        <dbReference type="SAM" id="SignalP"/>
    </source>
</evidence>
<keyword evidence="3" id="KW-0808">Transferase</keyword>
<keyword evidence="2" id="KW-0732">Signal</keyword>
<proteinExistence type="predicted"/>
<dbReference type="PIRSF" id="PIRSF031679">
    <property type="entry name" value="Mtase_Alr7345_prd"/>
    <property type="match status" value="1"/>
</dbReference>
<keyword evidence="4" id="KW-1185">Reference proteome</keyword>
<name>A0A7W4WAS9_9GAMM</name>
<dbReference type="Proteomes" id="UP000535937">
    <property type="component" value="Unassembled WGS sequence"/>
</dbReference>
<comment type="caution">
    <text evidence="3">The sequence shown here is derived from an EMBL/GenBank/DDBJ whole genome shotgun (WGS) entry which is preliminary data.</text>
</comment>
<accession>A0A7W4WAS9</accession>
<sequence length="269" mass="29710">MKMQKWLGALLCSAMIVGTAQAASLKSAVGGDHRTPAYAERDQYRHPAETLEFLGIEPNMTVVEIWPGGGWYTEILAPYLMEKGTFYAAHFPADTSSDYFRKSRTAFEKKIAADKKVYGSIRLTAFDPAGGSEIAPAGSADAVLTFRNVHNWMRGDNEQKAFETFFAALKPGGVLGVVEHRTKPGTSREDMMKSGYMTQDYVVELAKKAGFELEATSEINANPKDTADHPKGVWTLPPSLRLGDQDKDKYLSIGESDRMTLRFRKPAAE</sequence>
<dbReference type="GO" id="GO:0008168">
    <property type="term" value="F:methyltransferase activity"/>
    <property type="evidence" value="ECO:0007669"/>
    <property type="project" value="UniProtKB-KW"/>
</dbReference>
<dbReference type="GO" id="GO:0032259">
    <property type="term" value="P:methylation"/>
    <property type="evidence" value="ECO:0007669"/>
    <property type="project" value="UniProtKB-KW"/>
</dbReference>
<dbReference type="EMBL" id="JACHWZ010000006">
    <property type="protein sequence ID" value="MBB3060855.1"/>
    <property type="molecule type" value="Genomic_DNA"/>
</dbReference>
<evidence type="ECO:0000256" key="1">
    <source>
        <dbReference type="SAM" id="MobiDB-lite"/>
    </source>
</evidence>